<evidence type="ECO:0000313" key="4">
    <source>
        <dbReference type="Proteomes" id="UP000682892"/>
    </source>
</evidence>
<dbReference type="EMBL" id="CH477402">
    <property type="protein sequence ID" value="EAT41683.1"/>
    <property type="molecule type" value="Genomic_DNA"/>
</dbReference>
<reference evidence="3" key="1">
    <citation type="submission" date="2005-10" db="EMBL/GenBank/DDBJ databases">
        <authorList>
            <person name="Loftus B.J."/>
            <person name="Nene V.M."/>
            <person name="Hannick L.I."/>
            <person name="Bidwell S."/>
            <person name="Haas B."/>
            <person name="Amedeo P."/>
            <person name="Orvis J."/>
            <person name="Wortman J.R."/>
            <person name="White O.R."/>
            <person name="Salzberg S."/>
            <person name="Shumway M."/>
            <person name="Koo H."/>
            <person name="Zhao Y."/>
            <person name="Holmes M."/>
            <person name="Miller J."/>
            <person name="Schatz M."/>
            <person name="Pop M."/>
            <person name="Pai G."/>
            <person name="Utterback T."/>
            <person name="Rogers Y.-H."/>
            <person name="Kravitz S."/>
            <person name="Fraser C.M."/>
        </authorList>
    </citation>
    <scope>NUCLEOTIDE SEQUENCE</scope>
    <source>
        <strain evidence="3">Liverpool</strain>
    </source>
</reference>
<dbReference type="Proteomes" id="UP000682892">
    <property type="component" value="Chromosome 3"/>
</dbReference>
<dbReference type="InterPro" id="IPR036508">
    <property type="entry name" value="Chitin-bd_dom_sf"/>
</dbReference>
<feature type="chain" id="PRO_5036444459" evidence="1">
    <location>
        <begin position="26"/>
        <end position="278"/>
    </location>
</feature>
<accession>A0A6E8PGS8</accession>
<organism evidence="3 4">
    <name type="scientific">Aedes aegypti</name>
    <name type="common">Yellowfever mosquito</name>
    <name type="synonym">Culex aegypti</name>
    <dbReference type="NCBI Taxonomy" id="7159"/>
    <lineage>
        <taxon>Eukaryota</taxon>
        <taxon>Metazoa</taxon>
        <taxon>Ecdysozoa</taxon>
        <taxon>Arthropoda</taxon>
        <taxon>Hexapoda</taxon>
        <taxon>Insecta</taxon>
        <taxon>Pterygota</taxon>
        <taxon>Neoptera</taxon>
        <taxon>Endopterygota</taxon>
        <taxon>Diptera</taxon>
        <taxon>Nematocera</taxon>
        <taxon>Culicoidea</taxon>
        <taxon>Culicidae</taxon>
        <taxon>Culicinae</taxon>
        <taxon>Aedini</taxon>
        <taxon>Aedes</taxon>
        <taxon>Stegomyia</taxon>
    </lineage>
</organism>
<dbReference type="SMART" id="SM00494">
    <property type="entry name" value="ChtBD2"/>
    <property type="match status" value="1"/>
</dbReference>
<name>A0A6E8PGS8_AEDAE</name>
<dbReference type="AlphaFoldDB" id="A0A6E8PGS8"/>
<sequence length="278" mass="30686">MNVIVFVGLTTVLVVFSIHAGSGSSERDNRQGLDWCSSFPDEEARDECADSEGTFWMYSPTCCNVKWECVNGEYNQGLRCSVSGFIPDSETVKCIEEPTCIDTSSTVAPTTTTTVRITTTTLEPTTVTTITVGETQFCDTFPLDEPPIYCAETSGSFWMSSPSCCNVKFECLDGAYNQGFRCSSPGFIPDLQRLKCIEDSTCVRKEETPSEDTDNSSPDIICSNVSTEYLPHPSDCSKYFRCHNGIVQQLECMDGSIFSYQFQQCLPGDKDTCEMLGV</sequence>
<dbReference type="GO" id="GO:0008061">
    <property type="term" value="F:chitin binding"/>
    <property type="evidence" value="ECO:0007669"/>
    <property type="project" value="InterPro"/>
</dbReference>
<dbReference type="GO" id="GO:0005576">
    <property type="term" value="C:extracellular region"/>
    <property type="evidence" value="ECO:0007669"/>
    <property type="project" value="InterPro"/>
</dbReference>
<feature type="signal peptide" evidence="1">
    <location>
        <begin position="1"/>
        <end position="25"/>
    </location>
</feature>
<evidence type="ECO:0000259" key="2">
    <source>
        <dbReference type="PROSITE" id="PS50940"/>
    </source>
</evidence>
<evidence type="ECO:0000313" key="3">
    <source>
        <dbReference type="EMBL" id="EAT41683.1"/>
    </source>
</evidence>
<dbReference type="HOGENOM" id="CLU_1002045_0_0_1"/>
<protein>
    <submittedName>
        <fullName evidence="3">AAEL006701-PA</fullName>
    </submittedName>
</protein>
<gene>
    <name evidence="3" type="ORF">AaeL_AAEL006701</name>
</gene>
<proteinExistence type="predicted"/>
<dbReference type="OMA" id="CNVKFEC"/>
<reference evidence="3" key="2">
    <citation type="journal article" date="2007" name="Science">
        <title>Genome sequence of Aedes aegypti, a major arbovirus vector.</title>
        <authorList>
            <person name="Nene V."/>
            <person name="Wortman J.R."/>
            <person name="Lawson D."/>
            <person name="Haas B."/>
            <person name="Kodira C."/>
            <person name="Tu Z.J."/>
            <person name="Loftus B."/>
            <person name="Xi Z."/>
            <person name="Megy K."/>
            <person name="Grabherr M."/>
            <person name="Ren Q."/>
            <person name="Zdobnov E.M."/>
            <person name="Lobo N.F."/>
            <person name="Campbell K.S."/>
            <person name="Brown S.E."/>
            <person name="Bonaldo M.F."/>
            <person name="Zhu J."/>
            <person name="Sinkins S.P."/>
            <person name="Hogenkamp D.G."/>
            <person name="Amedeo P."/>
            <person name="Arensburger P."/>
            <person name="Atkinson P.W."/>
            <person name="Bidwell S."/>
            <person name="Biedler J."/>
            <person name="Birney E."/>
            <person name="Bruggner R.V."/>
            <person name="Costas J."/>
            <person name="Coy M.R."/>
            <person name="Crabtree J."/>
            <person name="Crawford M."/>
            <person name="Debruyn B."/>
            <person name="Decaprio D."/>
            <person name="Eiglmeier K."/>
            <person name="Eisenstadt E."/>
            <person name="El-Dorry H."/>
            <person name="Gelbart W.M."/>
            <person name="Gomes S.L."/>
            <person name="Hammond M."/>
            <person name="Hannick L.I."/>
            <person name="Hogan J.R."/>
            <person name="Holmes M.H."/>
            <person name="Jaffe D."/>
            <person name="Johnston J.S."/>
            <person name="Kennedy R.C."/>
            <person name="Koo H."/>
            <person name="Kravitz S."/>
            <person name="Kriventseva E.V."/>
            <person name="Kulp D."/>
            <person name="Labutti K."/>
            <person name="Lee E."/>
            <person name="Li S."/>
            <person name="Lovin D.D."/>
            <person name="Mao C."/>
            <person name="Mauceli E."/>
            <person name="Menck C.F."/>
            <person name="Miller J.R."/>
            <person name="Montgomery P."/>
            <person name="Mori A."/>
            <person name="Nascimento A.L."/>
            <person name="Naveira H.F."/>
            <person name="Nusbaum C."/>
            <person name="O'leary S."/>
            <person name="Orvis J."/>
            <person name="Pertea M."/>
            <person name="Quesneville H."/>
            <person name="Reidenbach K.R."/>
            <person name="Rogers Y.H."/>
            <person name="Roth C.W."/>
            <person name="Schneider J.R."/>
            <person name="Schatz M."/>
            <person name="Shumway M."/>
            <person name="Stanke M."/>
            <person name="Stinson E.O."/>
            <person name="Tubio J.M."/>
            <person name="Vanzee J.P."/>
            <person name="Verjovski-Almeida S."/>
            <person name="Werner D."/>
            <person name="White O."/>
            <person name="Wyder S."/>
            <person name="Zeng Q."/>
            <person name="Zhao Q."/>
            <person name="Zhao Y."/>
            <person name="Hill C.A."/>
            <person name="Raikhel A.S."/>
            <person name="Soares M.B."/>
            <person name="Knudson D.L."/>
            <person name="Lee N.H."/>
            <person name="Galagan J."/>
            <person name="Salzberg S.L."/>
            <person name="Paulsen I.T."/>
            <person name="Dimopoulos G."/>
            <person name="Collins F.H."/>
            <person name="Birren B."/>
            <person name="Fraser-Liggett C.M."/>
            <person name="Severson D.W."/>
        </authorList>
    </citation>
    <scope>NUCLEOTIDE SEQUENCE [LARGE SCALE GENOMIC DNA]</scope>
    <source>
        <strain evidence="3">Liverpool</strain>
    </source>
</reference>
<reference evidence="3" key="3">
    <citation type="submission" date="2012-09" db="EMBL/GenBank/DDBJ databases">
        <authorList>
            <consortium name="VectorBase"/>
        </authorList>
    </citation>
    <scope>NUCLEOTIDE SEQUENCE</scope>
    <source>
        <strain evidence="3">Liverpool</strain>
    </source>
</reference>
<dbReference type="PROSITE" id="PS50940">
    <property type="entry name" value="CHIT_BIND_II"/>
    <property type="match status" value="1"/>
</dbReference>
<dbReference type="InterPro" id="IPR002557">
    <property type="entry name" value="Chitin-bd_dom"/>
</dbReference>
<dbReference type="SUPFAM" id="SSF57625">
    <property type="entry name" value="Invertebrate chitin-binding proteins"/>
    <property type="match status" value="1"/>
</dbReference>
<dbReference type="Pfam" id="PF01607">
    <property type="entry name" value="CBM_14"/>
    <property type="match status" value="1"/>
</dbReference>
<keyword evidence="1" id="KW-0732">Signal</keyword>
<feature type="domain" description="Chitin-binding type-2" evidence="2">
    <location>
        <begin position="219"/>
        <end position="275"/>
    </location>
</feature>
<evidence type="ECO:0000256" key="1">
    <source>
        <dbReference type="SAM" id="SignalP"/>
    </source>
</evidence>
<dbReference type="Gene3D" id="2.170.140.10">
    <property type="entry name" value="Chitin binding domain"/>
    <property type="match status" value="1"/>
</dbReference>